<dbReference type="InterPro" id="IPR036661">
    <property type="entry name" value="Luciferase-like_sf"/>
</dbReference>
<comment type="caution">
    <text evidence="4">The sequence shown here is derived from an EMBL/GenBank/DDBJ whole genome shotgun (WGS) entry which is preliminary data.</text>
</comment>
<comment type="similarity">
    <text evidence="1">To bacterial alkanal monooxygenase alpha and beta chains.</text>
</comment>
<evidence type="ECO:0000313" key="4">
    <source>
        <dbReference type="EMBL" id="MFC5855780.1"/>
    </source>
</evidence>
<evidence type="ECO:0000259" key="3">
    <source>
        <dbReference type="Pfam" id="PF00296"/>
    </source>
</evidence>
<sequence length="375" mass="39889">MAADDTAGAEGRGADEIRGVRHGSAPVPLSVLDLVTVGAGQTASDALRTSVDLARLAEARGFHRHWVAEHHSMPGVASSSPAVILAHLAAYTERIRLGSGGVMLPNHAPLVIAEQFGTLEAMAPGRIDLGLGRAPGTDGATAAALRRSDRLNEGADDFPQQLAELIRFLDDDFPDGHRYRRIHAVPGPVQATSPGGVQSPHRPPVWLLGSSGFSARLAGMLGLPFAFAHHFSAQNTIPALDLYRESFSPSDILDEPYALIGVSALATEDEKEARRQVLAAALNMVRLRSGRPGLVPTPEEAQAHPFSPMEQDFVDSWNANVVHGTPDEVRAGLDDLQKRTGADELMITANAHSSDVRLRSYELIADAYGLPTTSA</sequence>
<dbReference type="InterPro" id="IPR050766">
    <property type="entry name" value="Bact_Lucif_Oxidored"/>
</dbReference>
<dbReference type="Gene3D" id="3.20.20.30">
    <property type="entry name" value="Luciferase-like domain"/>
    <property type="match status" value="1"/>
</dbReference>
<keyword evidence="5" id="KW-1185">Reference proteome</keyword>
<dbReference type="PANTHER" id="PTHR30137">
    <property type="entry name" value="LUCIFERASE-LIKE MONOOXYGENASE"/>
    <property type="match status" value="1"/>
</dbReference>
<dbReference type="EMBL" id="JBHSOA010000074">
    <property type="protein sequence ID" value="MFC5855780.1"/>
    <property type="molecule type" value="Genomic_DNA"/>
</dbReference>
<dbReference type="Proteomes" id="UP001596180">
    <property type="component" value="Unassembled WGS sequence"/>
</dbReference>
<evidence type="ECO:0000256" key="2">
    <source>
        <dbReference type="SAM" id="MobiDB-lite"/>
    </source>
</evidence>
<organism evidence="4 5">
    <name type="scientific">Streptomyces chlorus</name>
    <dbReference type="NCBI Taxonomy" id="887452"/>
    <lineage>
        <taxon>Bacteria</taxon>
        <taxon>Bacillati</taxon>
        <taxon>Actinomycetota</taxon>
        <taxon>Actinomycetes</taxon>
        <taxon>Kitasatosporales</taxon>
        <taxon>Streptomycetaceae</taxon>
        <taxon>Streptomyces</taxon>
    </lineage>
</organism>
<dbReference type="EC" id="1.-.-.-" evidence="4"/>
<name>A0ABW1E5L0_9ACTN</name>
<dbReference type="NCBIfam" id="TIGR03558">
    <property type="entry name" value="oxido_grp_1"/>
    <property type="match status" value="1"/>
</dbReference>
<proteinExistence type="predicted"/>
<accession>A0ABW1E5L0</accession>
<dbReference type="SUPFAM" id="SSF51679">
    <property type="entry name" value="Bacterial luciferase-like"/>
    <property type="match status" value="1"/>
</dbReference>
<reference evidence="5" key="1">
    <citation type="journal article" date="2019" name="Int. J. Syst. Evol. Microbiol.">
        <title>The Global Catalogue of Microorganisms (GCM) 10K type strain sequencing project: providing services to taxonomists for standard genome sequencing and annotation.</title>
        <authorList>
            <consortium name="The Broad Institute Genomics Platform"/>
            <consortium name="The Broad Institute Genome Sequencing Center for Infectious Disease"/>
            <person name="Wu L."/>
            <person name="Ma J."/>
        </authorList>
    </citation>
    <scope>NUCLEOTIDE SEQUENCE [LARGE SCALE GENOMIC DNA]</scope>
    <source>
        <strain evidence="5">JCM 10411</strain>
    </source>
</reference>
<dbReference type="PANTHER" id="PTHR30137:SF6">
    <property type="entry name" value="LUCIFERASE-LIKE MONOOXYGENASE"/>
    <property type="match status" value="1"/>
</dbReference>
<gene>
    <name evidence="4" type="ORF">ACFPZI_29590</name>
</gene>
<dbReference type="InterPro" id="IPR019949">
    <property type="entry name" value="CmoO-like"/>
</dbReference>
<dbReference type="GO" id="GO:0016491">
    <property type="term" value="F:oxidoreductase activity"/>
    <property type="evidence" value="ECO:0007669"/>
    <property type="project" value="UniProtKB-KW"/>
</dbReference>
<dbReference type="RefSeq" id="WP_381369358.1">
    <property type="nucleotide sequence ID" value="NZ_JBHSOA010000074.1"/>
</dbReference>
<keyword evidence="4" id="KW-0560">Oxidoreductase</keyword>
<dbReference type="CDD" id="cd00347">
    <property type="entry name" value="Flavin_utilizing_monoxygenases"/>
    <property type="match status" value="1"/>
</dbReference>
<dbReference type="Pfam" id="PF00296">
    <property type="entry name" value="Bac_luciferase"/>
    <property type="match status" value="1"/>
</dbReference>
<evidence type="ECO:0000256" key="1">
    <source>
        <dbReference type="ARBA" id="ARBA00007789"/>
    </source>
</evidence>
<evidence type="ECO:0000313" key="5">
    <source>
        <dbReference type="Proteomes" id="UP001596180"/>
    </source>
</evidence>
<protein>
    <submittedName>
        <fullName evidence="4">LLM class flavin-dependent oxidoreductase</fullName>
        <ecNumber evidence="4">1.-.-.-</ecNumber>
    </submittedName>
</protein>
<feature type="region of interest" description="Disordered" evidence="2">
    <location>
        <begin position="1"/>
        <end position="20"/>
    </location>
</feature>
<feature type="domain" description="Luciferase-like" evidence="3">
    <location>
        <begin position="30"/>
        <end position="339"/>
    </location>
</feature>
<dbReference type="InterPro" id="IPR011251">
    <property type="entry name" value="Luciferase-like_dom"/>
</dbReference>